<dbReference type="Gene3D" id="3.30.70.1620">
    <property type="match status" value="1"/>
</dbReference>
<dbReference type="OrthoDB" id="5575062at2759"/>
<reference evidence="6 7" key="1">
    <citation type="journal article" date="2014" name="Genome Biol. Evol.">
        <title>The genome of the myxosporean Thelohanellus kitauei shows adaptations to nutrient acquisition within its fish host.</title>
        <authorList>
            <person name="Yang Y."/>
            <person name="Xiong J."/>
            <person name="Zhou Z."/>
            <person name="Huo F."/>
            <person name="Miao W."/>
            <person name="Ran C."/>
            <person name="Liu Y."/>
            <person name="Zhang J."/>
            <person name="Feng J."/>
            <person name="Wang M."/>
            <person name="Wang M."/>
            <person name="Wang L."/>
            <person name="Yao B."/>
        </authorList>
    </citation>
    <scope>NUCLEOTIDE SEQUENCE [LARGE SCALE GENOMIC DNA]</scope>
    <source>
        <strain evidence="6">Wuqing</strain>
    </source>
</reference>
<feature type="coiled-coil region" evidence="4">
    <location>
        <begin position="19"/>
        <end position="106"/>
    </location>
</feature>
<dbReference type="GO" id="GO:0005524">
    <property type="term" value="F:ATP binding"/>
    <property type="evidence" value="ECO:0007669"/>
    <property type="project" value="UniProtKB-KW"/>
</dbReference>
<keyword evidence="4" id="KW-0175">Coiled coil</keyword>
<dbReference type="SUPFAM" id="SSF57997">
    <property type="entry name" value="Tropomyosin"/>
    <property type="match status" value="1"/>
</dbReference>
<feature type="domain" description="SMC hinge" evidence="5">
    <location>
        <begin position="140"/>
        <end position="256"/>
    </location>
</feature>
<dbReference type="InterPro" id="IPR036277">
    <property type="entry name" value="SMC_hinge_sf"/>
</dbReference>
<evidence type="ECO:0000313" key="6">
    <source>
        <dbReference type="EMBL" id="KII65960.1"/>
    </source>
</evidence>
<protein>
    <submittedName>
        <fullName evidence="6">Structural maintenance of chromosomes protein 4</fullName>
    </submittedName>
</protein>
<organism evidence="6 7">
    <name type="scientific">Thelohanellus kitauei</name>
    <name type="common">Myxosporean</name>
    <dbReference type="NCBI Taxonomy" id="669202"/>
    <lineage>
        <taxon>Eukaryota</taxon>
        <taxon>Metazoa</taxon>
        <taxon>Cnidaria</taxon>
        <taxon>Myxozoa</taxon>
        <taxon>Myxosporea</taxon>
        <taxon>Bivalvulida</taxon>
        <taxon>Platysporina</taxon>
        <taxon>Myxobolidae</taxon>
        <taxon>Thelohanellus</taxon>
    </lineage>
</organism>
<dbReference type="Gene3D" id="1.20.5.170">
    <property type="match status" value="1"/>
</dbReference>
<evidence type="ECO:0000259" key="5">
    <source>
        <dbReference type="SMART" id="SM00968"/>
    </source>
</evidence>
<evidence type="ECO:0000256" key="2">
    <source>
        <dbReference type="ARBA" id="ARBA00022840"/>
    </source>
</evidence>
<dbReference type="OMA" id="PIMENEY"/>
<dbReference type="Proteomes" id="UP000031668">
    <property type="component" value="Unassembled WGS sequence"/>
</dbReference>
<dbReference type="GO" id="GO:0007076">
    <property type="term" value="P:mitotic chromosome condensation"/>
    <property type="evidence" value="ECO:0007669"/>
    <property type="project" value="TreeGrafter"/>
</dbReference>
<name>A0A0C2MNL3_THEKT</name>
<keyword evidence="1" id="KW-0547">Nucleotide-binding</keyword>
<dbReference type="PANTHER" id="PTHR18937:SF172">
    <property type="entry name" value="STRUCTURAL MAINTENANCE OF CHROMOSOMES PROTEIN"/>
    <property type="match status" value="1"/>
</dbReference>
<dbReference type="EMBL" id="JWZT01003648">
    <property type="protein sequence ID" value="KII65960.1"/>
    <property type="molecule type" value="Genomic_DNA"/>
</dbReference>
<dbReference type="Gene3D" id="1.20.1060.20">
    <property type="match status" value="1"/>
</dbReference>
<dbReference type="AlphaFoldDB" id="A0A0C2MNL3"/>
<evidence type="ECO:0000256" key="1">
    <source>
        <dbReference type="ARBA" id="ARBA00022741"/>
    </source>
</evidence>
<comment type="caution">
    <text evidence="6">The sequence shown here is derived from an EMBL/GenBank/DDBJ whole genome shotgun (WGS) entry which is preliminary data.</text>
</comment>
<keyword evidence="3" id="KW-0539">Nucleus</keyword>
<dbReference type="PANTHER" id="PTHR18937">
    <property type="entry name" value="STRUCTURAL MAINTENANCE OF CHROMOSOMES SMC FAMILY MEMBER"/>
    <property type="match status" value="1"/>
</dbReference>
<evidence type="ECO:0000256" key="4">
    <source>
        <dbReference type="SAM" id="Coils"/>
    </source>
</evidence>
<dbReference type="SMART" id="SM00968">
    <property type="entry name" value="SMC_hinge"/>
    <property type="match status" value="1"/>
</dbReference>
<gene>
    <name evidence="6" type="ORF">RF11_14901</name>
</gene>
<feature type="coiled-coil region" evidence="4">
    <location>
        <begin position="302"/>
        <end position="543"/>
    </location>
</feature>
<dbReference type="GO" id="GO:0000796">
    <property type="term" value="C:condensin complex"/>
    <property type="evidence" value="ECO:0007669"/>
    <property type="project" value="TreeGrafter"/>
</dbReference>
<sequence length="635" mass="72572">MSILIEQKDKVLLEKARLLSEAEVNVNKSKNSLDSLVSKRDYLTSEIQKTKTKLAEQESNISAKTKALEKANTDNPILRENHSKLIKNLEKLNVEYRDVCSQLAEKRQILDILHSNESSVKNRSRIISELTKQKESGEIPGIYGRLGDLATVDPKYDCAISSASSYLDHCLVDNMDTAIKCVDFLRKNNLGIASFIALDKMNVHKSSMKNPFKAPAGSLRLFDLISVSEAEFQPAFYFALRDTLVSENIDEATRIAFGTKTRYRVATLKGDIVEKNGTITSGGQPITGKMRLTKDIPSHVDKSIAKLNQSDLKKMIDKLEDQKMELTDDISKTEEEIRSVSATMKEIDIVLSKTDKEIEIHRQECKTLTGLREKLQAEYKICLPDQNELHKAQMNYEQQKKEKDKAQSNYDVIEEQIRKINQQISIVKGGILDSHQTELTSKKRLLDDINSELNKASASVTSNQRQLQKSEQSIKEYEANLNKILKKIENFEQKKQNLEDEMTKEKEALQKLENENADSCEKLKHLKEDIQKLDSDHETNRKRMLEIKLQIDSISSKVHNYESKAKHIQGEMDQLVHRSFDETGKETVEPIKPPSPDELQGYQRQKIHDQIKEVQDHLDSLKPDLGAIDQYYKKV</sequence>
<accession>A0A0C2MNL3</accession>
<dbReference type="InterPro" id="IPR010935">
    <property type="entry name" value="SMC_hinge"/>
</dbReference>
<keyword evidence="2" id="KW-0067">ATP-binding</keyword>
<keyword evidence="7" id="KW-1185">Reference proteome</keyword>
<evidence type="ECO:0000313" key="7">
    <source>
        <dbReference type="Proteomes" id="UP000031668"/>
    </source>
</evidence>
<dbReference type="Pfam" id="PF06470">
    <property type="entry name" value="SMC_hinge"/>
    <property type="match status" value="1"/>
</dbReference>
<evidence type="ECO:0000256" key="3">
    <source>
        <dbReference type="ARBA" id="ARBA00023242"/>
    </source>
</evidence>
<proteinExistence type="predicted"/>
<dbReference type="SUPFAM" id="SSF75553">
    <property type="entry name" value="Smc hinge domain"/>
    <property type="match status" value="1"/>
</dbReference>